<dbReference type="InterPro" id="IPR036249">
    <property type="entry name" value="Thioredoxin-like_sf"/>
</dbReference>
<dbReference type="PANTHER" id="PTHR44051:SF8">
    <property type="entry name" value="GLUTATHIONE S-TRANSFERASE GSTA"/>
    <property type="match status" value="1"/>
</dbReference>
<accession>A0ABP9KS41</accession>
<dbReference type="EMBL" id="BAABHV010000025">
    <property type="protein sequence ID" value="GAA5062462.1"/>
    <property type="molecule type" value="Genomic_DNA"/>
</dbReference>
<dbReference type="PROSITE" id="PS50404">
    <property type="entry name" value="GST_NTER"/>
    <property type="match status" value="1"/>
</dbReference>
<dbReference type="Pfam" id="PF13410">
    <property type="entry name" value="GST_C_2"/>
    <property type="match status" value="1"/>
</dbReference>
<dbReference type="PANTHER" id="PTHR44051">
    <property type="entry name" value="GLUTATHIONE S-TRANSFERASE-RELATED"/>
    <property type="match status" value="1"/>
</dbReference>
<dbReference type="InterPro" id="IPR004045">
    <property type="entry name" value="Glutathione_S-Trfase_N"/>
</dbReference>
<dbReference type="SUPFAM" id="SSF47616">
    <property type="entry name" value="GST C-terminal domain-like"/>
    <property type="match status" value="1"/>
</dbReference>
<dbReference type="Gene3D" id="3.40.30.10">
    <property type="entry name" value="Glutaredoxin"/>
    <property type="match status" value="1"/>
</dbReference>
<proteinExistence type="predicted"/>
<dbReference type="SUPFAM" id="SSF52833">
    <property type="entry name" value="Thioredoxin-like"/>
    <property type="match status" value="1"/>
</dbReference>
<gene>
    <name evidence="3" type="ORF">GCM10023208_32740</name>
</gene>
<evidence type="ECO:0000259" key="1">
    <source>
        <dbReference type="PROSITE" id="PS50404"/>
    </source>
</evidence>
<dbReference type="SFLD" id="SFLDG00358">
    <property type="entry name" value="Main_(cytGST)"/>
    <property type="match status" value="1"/>
</dbReference>
<dbReference type="SFLD" id="SFLDS00019">
    <property type="entry name" value="Glutathione_Transferase_(cytos"/>
    <property type="match status" value="1"/>
</dbReference>
<evidence type="ECO:0000313" key="4">
    <source>
        <dbReference type="Proteomes" id="UP001500518"/>
    </source>
</evidence>
<feature type="domain" description="GST C-terminal" evidence="2">
    <location>
        <begin position="88"/>
        <end position="224"/>
    </location>
</feature>
<dbReference type="InterPro" id="IPR040079">
    <property type="entry name" value="Glutathione_S-Trfase"/>
</dbReference>
<evidence type="ECO:0000259" key="2">
    <source>
        <dbReference type="PROSITE" id="PS50405"/>
    </source>
</evidence>
<keyword evidence="4" id="KW-1185">Reference proteome</keyword>
<dbReference type="CDD" id="cd03057">
    <property type="entry name" value="GST_N_Beta"/>
    <property type="match status" value="1"/>
</dbReference>
<comment type="caution">
    <text evidence="3">The sequence shown here is derived from an EMBL/GenBank/DDBJ whole genome shotgun (WGS) entry which is preliminary data.</text>
</comment>
<sequence length="224" mass="24289">MSPTLHFAPHTCARVTLTALEEIGLPFGTHLIAFMGGEHRKPEFLAINPAGKVPALETEDGVIVQNGAILSYLAETHPDAGLLPRPQDAVGKAAVLAELFRISSDLHPLVTRFVMAVMISTDASDAPRIRTKAAEGLAMQLAPLERLLSQQPWILGGKWSILDAYLAWVWFRIEGAGLGADDYPALANHYATASERPSAKAALLHEERAQEELKARGLFFAPPR</sequence>
<evidence type="ECO:0000313" key="3">
    <source>
        <dbReference type="EMBL" id="GAA5062462.1"/>
    </source>
</evidence>
<dbReference type="RefSeq" id="WP_346034066.1">
    <property type="nucleotide sequence ID" value="NZ_BAABHV010000025.1"/>
</dbReference>
<reference evidence="4" key="1">
    <citation type="journal article" date="2019" name="Int. J. Syst. Evol. Microbiol.">
        <title>The Global Catalogue of Microorganisms (GCM) 10K type strain sequencing project: providing services to taxonomists for standard genome sequencing and annotation.</title>
        <authorList>
            <consortium name="The Broad Institute Genomics Platform"/>
            <consortium name="The Broad Institute Genome Sequencing Center for Infectious Disease"/>
            <person name="Wu L."/>
            <person name="Ma J."/>
        </authorList>
    </citation>
    <scope>NUCLEOTIDE SEQUENCE [LARGE SCALE GENOMIC DNA]</scope>
    <source>
        <strain evidence="4">JCM 18014</strain>
    </source>
</reference>
<name>A0ABP9KS41_9SPHN</name>
<dbReference type="Gene3D" id="1.20.1050.10">
    <property type="match status" value="1"/>
</dbReference>
<protein>
    <submittedName>
        <fullName evidence="3">Glutathione S-transferase family protein</fullName>
    </submittedName>
</protein>
<organism evidence="3 4">
    <name type="scientific">Erythrobacter westpacificensis</name>
    <dbReference type="NCBI Taxonomy" id="1055231"/>
    <lineage>
        <taxon>Bacteria</taxon>
        <taxon>Pseudomonadati</taxon>
        <taxon>Pseudomonadota</taxon>
        <taxon>Alphaproteobacteria</taxon>
        <taxon>Sphingomonadales</taxon>
        <taxon>Erythrobacteraceae</taxon>
        <taxon>Erythrobacter/Porphyrobacter group</taxon>
        <taxon>Erythrobacter</taxon>
    </lineage>
</organism>
<dbReference type="Proteomes" id="UP001500518">
    <property type="component" value="Unassembled WGS sequence"/>
</dbReference>
<dbReference type="Pfam" id="PF02798">
    <property type="entry name" value="GST_N"/>
    <property type="match status" value="1"/>
</dbReference>
<dbReference type="InterPro" id="IPR036282">
    <property type="entry name" value="Glutathione-S-Trfase_C_sf"/>
</dbReference>
<dbReference type="PROSITE" id="PS50405">
    <property type="entry name" value="GST_CTER"/>
    <property type="match status" value="1"/>
</dbReference>
<feature type="domain" description="GST N-terminal" evidence="1">
    <location>
        <begin position="1"/>
        <end position="81"/>
    </location>
</feature>
<dbReference type="InterPro" id="IPR010987">
    <property type="entry name" value="Glutathione-S-Trfase_C-like"/>
</dbReference>